<dbReference type="InterPro" id="IPR039273">
    <property type="entry name" value="TEPSIN"/>
</dbReference>
<dbReference type="Proteomes" id="UP000075714">
    <property type="component" value="Unassembled WGS sequence"/>
</dbReference>
<proteinExistence type="predicted"/>
<dbReference type="InterPro" id="IPR023214">
    <property type="entry name" value="HAD_sf"/>
</dbReference>
<comment type="caution">
    <text evidence="7">The sequence shown here is derived from an EMBL/GenBank/DDBJ whole genome shotgun (WGS) entry which is preliminary data.</text>
</comment>
<evidence type="ECO:0000256" key="2">
    <source>
        <dbReference type="ARBA" id="ARBA00004601"/>
    </source>
</evidence>
<comment type="subcellular location">
    <subcellularLocation>
        <location evidence="1">Cytoplasmic vesicle</location>
        <location evidence="1">Clathrin-coated vesicle</location>
    </subcellularLocation>
    <subcellularLocation>
        <location evidence="2">Golgi apparatus</location>
        <location evidence="2">trans-Golgi network</location>
    </subcellularLocation>
</comment>
<protein>
    <recommendedName>
        <fullName evidence="6">ENTH domain-containing protein</fullName>
    </recommendedName>
</protein>
<dbReference type="GO" id="GO:0032588">
    <property type="term" value="C:trans-Golgi network membrane"/>
    <property type="evidence" value="ECO:0007669"/>
    <property type="project" value="TreeGrafter"/>
</dbReference>
<feature type="domain" description="ENTH" evidence="6">
    <location>
        <begin position="2"/>
        <end position="135"/>
    </location>
</feature>
<dbReference type="STRING" id="33097.A0A150GU55"/>
<evidence type="ECO:0000256" key="3">
    <source>
        <dbReference type="ARBA" id="ARBA00023034"/>
    </source>
</evidence>
<dbReference type="Pfam" id="PF01417">
    <property type="entry name" value="ENTH"/>
    <property type="match status" value="1"/>
</dbReference>
<feature type="region of interest" description="Disordered" evidence="5">
    <location>
        <begin position="512"/>
        <end position="534"/>
    </location>
</feature>
<feature type="region of interest" description="Disordered" evidence="5">
    <location>
        <begin position="468"/>
        <end position="489"/>
    </location>
</feature>
<organism evidence="7 8">
    <name type="scientific">Gonium pectorale</name>
    <name type="common">Green alga</name>
    <dbReference type="NCBI Taxonomy" id="33097"/>
    <lineage>
        <taxon>Eukaryota</taxon>
        <taxon>Viridiplantae</taxon>
        <taxon>Chlorophyta</taxon>
        <taxon>core chlorophytes</taxon>
        <taxon>Chlorophyceae</taxon>
        <taxon>CS clade</taxon>
        <taxon>Chlamydomonadales</taxon>
        <taxon>Volvocaceae</taxon>
        <taxon>Gonium</taxon>
    </lineage>
</organism>
<reference evidence="8" key="1">
    <citation type="journal article" date="2016" name="Nat. Commun.">
        <title>The Gonium pectorale genome demonstrates co-option of cell cycle regulation during the evolution of multicellularity.</title>
        <authorList>
            <person name="Hanschen E.R."/>
            <person name="Marriage T.N."/>
            <person name="Ferris P.J."/>
            <person name="Hamaji T."/>
            <person name="Toyoda A."/>
            <person name="Fujiyama A."/>
            <person name="Neme R."/>
            <person name="Noguchi H."/>
            <person name="Minakuchi Y."/>
            <person name="Suzuki M."/>
            <person name="Kawai-Toyooka H."/>
            <person name="Smith D.R."/>
            <person name="Sparks H."/>
            <person name="Anderson J."/>
            <person name="Bakaric R."/>
            <person name="Luria V."/>
            <person name="Karger A."/>
            <person name="Kirschner M.W."/>
            <person name="Durand P.M."/>
            <person name="Michod R.E."/>
            <person name="Nozaki H."/>
            <person name="Olson B.J."/>
        </authorList>
    </citation>
    <scope>NUCLEOTIDE SEQUENCE [LARGE SCALE GENOMIC DNA]</scope>
    <source>
        <strain evidence="8">NIES-2863</strain>
    </source>
</reference>
<dbReference type="Pfam" id="PF13242">
    <property type="entry name" value="Hydrolase_like"/>
    <property type="match status" value="1"/>
</dbReference>
<evidence type="ECO:0000256" key="1">
    <source>
        <dbReference type="ARBA" id="ARBA00004132"/>
    </source>
</evidence>
<feature type="compositionally biased region" description="Pro residues" evidence="5">
    <location>
        <begin position="675"/>
        <end position="687"/>
    </location>
</feature>
<dbReference type="OrthoDB" id="118154at2759"/>
<dbReference type="PROSITE" id="PS50942">
    <property type="entry name" value="ENTH"/>
    <property type="match status" value="1"/>
</dbReference>
<feature type="compositionally biased region" description="Gly residues" evidence="5">
    <location>
        <begin position="193"/>
        <end position="204"/>
    </location>
</feature>
<evidence type="ECO:0000259" key="6">
    <source>
        <dbReference type="PROSITE" id="PS50942"/>
    </source>
</evidence>
<accession>A0A150GU55</accession>
<evidence type="ECO:0000256" key="4">
    <source>
        <dbReference type="ARBA" id="ARBA00023329"/>
    </source>
</evidence>
<dbReference type="Gene3D" id="1.25.40.90">
    <property type="match status" value="1"/>
</dbReference>
<dbReference type="PANTHER" id="PTHR21514">
    <property type="entry name" value="AP-4 COMPLEX ACCESSORY SUBUNIT TEPSIN"/>
    <property type="match status" value="1"/>
</dbReference>
<dbReference type="SUPFAM" id="SSF48464">
    <property type="entry name" value="ENTH/VHS domain"/>
    <property type="match status" value="1"/>
</dbReference>
<evidence type="ECO:0000313" key="8">
    <source>
        <dbReference type="Proteomes" id="UP000075714"/>
    </source>
</evidence>
<name>A0A150GU55_GONPE</name>
<feature type="compositionally biased region" description="Low complexity" evidence="5">
    <location>
        <begin position="663"/>
        <end position="674"/>
    </location>
</feature>
<feature type="region of interest" description="Disordered" evidence="5">
    <location>
        <begin position="609"/>
        <end position="705"/>
    </location>
</feature>
<feature type="compositionally biased region" description="Gly residues" evidence="5">
    <location>
        <begin position="217"/>
        <end position="232"/>
    </location>
</feature>
<gene>
    <name evidence="7" type="ORF">GPECTOR_7g1208</name>
</gene>
<keyword evidence="4" id="KW-0968">Cytoplasmic vesicle</keyword>
<feature type="compositionally biased region" description="Low complexity" evidence="5">
    <location>
        <begin position="379"/>
        <end position="395"/>
    </location>
</feature>
<feature type="region of interest" description="Disordered" evidence="5">
    <location>
        <begin position="137"/>
        <end position="232"/>
    </location>
</feature>
<evidence type="ECO:0000313" key="7">
    <source>
        <dbReference type="EMBL" id="KXZ53314.1"/>
    </source>
</evidence>
<dbReference type="SUPFAM" id="SSF56784">
    <property type="entry name" value="HAD-like"/>
    <property type="match status" value="1"/>
</dbReference>
<sequence length="1011" mass="99964">MARVIEAVQIFKKVEDVTSPKDDPPPVYLMDELADMARGSFESAEKIAGRIAKHLEHKSPVVKYKALRLTRHIANKGSGNFQRAMQKHLSAVRGLVHFKGEPDPFKGDTANQRVRDAAKEAAEALANTVMTQPVNSLGSRIQGFGSGAAPPPSSSSSNNSGSGGGGGGSAASGTSGRMVGFGSSGYSAPTGPSNGGSSGNGFGYGSSQRGVNRPLTGGYGGDAGAAGPGQGGSNGGGYGGGYSAPTVTASGVLGSEDQLVEGICTPGGLRLAPDPDDLRRFVEAIGSLDGLRVAELLRDKMDGSGPWQQLLRALYALEAVLLQGATQACGEIAVMFQSDPGPVQAAATSSQAAVRERAGSVLRLLLGEDATASTQQAVPAAGRGSGAQAAPPGASAPTAVDLLGGLDMLGSPVQAGHGTQPGLSQHRPEDIFANLPVPSGPQGMDPFAVNVLGSSVMPTAHAGAAQYLQAQPQQQQQRFSQTQQLHPQLQQQQLGQGMTGVGGGVGPGLAGAGVLQPGASHGPVRPPAMGASAPAPRNMAAPLDDLFSDMTIAGPGPGHVGPGAGTSAGYGVGGAFPAAMAAYGGAGGQVARAGPGSVAAPSAYGTGQATPALGGSKPGSQLDLLGMGGGGGGGGGPQAPQYGAPYGGPGLGGQGAHGGMGMMGIPQAQQQPWPQQAPQPAATPAPPGTAGGGLLGSYDPGLRAGPGPVGPAAGYSGAGFGGYGTGVATGPGTGSGMGGFVGSGASSSGTGLGAPMGMGPGVGSMGGMGMGAGIGAGMMVGPGGQTIPGAVEAFNYFRERHIPWLFVTNTTTKPRDGSAALFVAPEVVQEFAGVQLLPPGAESGAGVVVIGDMGSEWSYRELNRAFRYFKDVDGLSLDVGPFTAALEFAADEKAIILGKPDPLIFRLAAESLGLEASEVVMVGDDVRGDVGGAQAAGLRGLLVRTGKFRPEDLQQGVAPDGLLASIAELPAWWEAQQVGQGQQGEGNGQGHGRARAGVAEGVMDIARAEAG</sequence>
<dbReference type="InterPro" id="IPR008942">
    <property type="entry name" value="ENTH_VHS"/>
</dbReference>
<keyword evidence="8" id="KW-1185">Reference proteome</keyword>
<dbReference type="EMBL" id="LSYV01000008">
    <property type="protein sequence ID" value="KXZ53314.1"/>
    <property type="molecule type" value="Genomic_DNA"/>
</dbReference>
<dbReference type="CDD" id="cd03572">
    <property type="entry name" value="ENTH_like_Tepsin"/>
    <property type="match status" value="1"/>
</dbReference>
<dbReference type="InterPro" id="IPR013809">
    <property type="entry name" value="ENTH"/>
</dbReference>
<dbReference type="Gene3D" id="3.40.50.1000">
    <property type="entry name" value="HAD superfamily/HAD-like"/>
    <property type="match status" value="2"/>
</dbReference>
<keyword evidence="3" id="KW-0333">Golgi apparatus</keyword>
<dbReference type="GO" id="GO:0030136">
    <property type="term" value="C:clathrin-coated vesicle"/>
    <property type="evidence" value="ECO:0007669"/>
    <property type="project" value="UniProtKB-SubCell"/>
</dbReference>
<dbReference type="InterPro" id="IPR035802">
    <property type="entry name" value="ENTH/VHS_tepsin"/>
</dbReference>
<feature type="compositionally biased region" description="Gly residues" evidence="5">
    <location>
        <begin position="645"/>
        <end position="662"/>
    </location>
</feature>
<feature type="compositionally biased region" description="Gly residues" evidence="5">
    <location>
        <begin position="626"/>
        <end position="637"/>
    </location>
</feature>
<evidence type="ECO:0000256" key="5">
    <source>
        <dbReference type="SAM" id="MobiDB-lite"/>
    </source>
</evidence>
<feature type="region of interest" description="Disordered" evidence="5">
    <location>
        <begin position="375"/>
        <end position="395"/>
    </location>
</feature>
<dbReference type="InterPro" id="IPR036412">
    <property type="entry name" value="HAD-like_sf"/>
</dbReference>
<feature type="compositionally biased region" description="Gly residues" evidence="5">
    <location>
        <begin position="161"/>
        <end position="170"/>
    </location>
</feature>
<dbReference type="AlphaFoldDB" id="A0A150GU55"/>
<dbReference type="PANTHER" id="PTHR21514:SF0">
    <property type="entry name" value="AP-4 COMPLEX ACCESSORY SUBUNIT TEPSIN"/>
    <property type="match status" value="1"/>
</dbReference>